<name>A0A7X0SA93_9CLOT</name>
<feature type="transmembrane region" description="Helical" evidence="1">
    <location>
        <begin position="7"/>
        <end position="26"/>
    </location>
</feature>
<keyword evidence="1" id="KW-0812">Transmembrane</keyword>
<protein>
    <recommendedName>
        <fullName evidence="4">DUF5673 domain-containing protein</fullName>
    </recommendedName>
</protein>
<evidence type="ECO:0000313" key="3">
    <source>
        <dbReference type="Proteomes" id="UP000585258"/>
    </source>
</evidence>
<comment type="caution">
    <text evidence="2">The sequence shown here is derived from an EMBL/GenBank/DDBJ whole genome shotgun (WGS) entry which is preliminary data.</text>
</comment>
<organism evidence="2 3">
    <name type="scientific">Clostridium gasigenes</name>
    <dbReference type="NCBI Taxonomy" id="94869"/>
    <lineage>
        <taxon>Bacteria</taxon>
        <taxon>Bacillati</taxon>
        <taxon>Bacillota</taxon>
        <taxon>Clostridia</taxon>
        <taxon>Eubacteriales</taxon>
        <taxon>Clostridiaceae</taxon>
        <taxon>Clostridium</taxon>
    </lineage>
</organism>
<proteinExistence type="predicted"/>
<keyword evidence="1" id="KW-0472">Membrane</keyword>
<evidence type="ECO:0000256" key="1">
    <source>
        <dbReference type="SAM" id="Phobius"/>
    </source>
</evidence>
<dbReference type="Proteomes" id="UP000585258">
    <property type="component" value="Unassembled WGS sequence"/>
</dbReference>
<keyword evidence="1" id="KW-1133">Transmembrane helix</keyword>
<accession>A0A7X0SA93</accession>
<dbReference type="RefSeq" id="WP_185163644.1">
    <property type="nucleotide sequence ID" value="NZ_JACKWY010000002.1"/>
</dbReference>
<gene>
    <name evidence="2" type="ORF">H7E68_04165</name>
</gene>
<evidence type="ECO:0000313" key="2">
    <source>
        <dbReference type="EMBL" id="MBB6713931.1"/>
    </source>
</evidence>
<feature type="transmembrane region" description="Helical" evidence="1">
    <location>
        <begin position="41"/>
        <end position="64"/>
    </location>
</feature>
<dbReference type="EMBL" id="JACKWY010000002">
    <property type="protein sequence ID" value="MBB6713931.1"/>
    <property type="molecule type" value="Genomic_DNA"/>
</dbReference>
<sequence length="203" mass="24053">MKRSKTIILIFAILVGIITGVFVYYLETKGLVALKFRGVEFIDWIFIITGIVVTIMVTIDYILIKKYKNKFGKLKYILLRENRKKQVYGLRFLIAIFIFELIIILFSDEFKFMYIALLFVIGSQIIMFSIHNNEKEGINENCIYSWGNAIKWDKVKSYNINENILCLELEKNMFGKIETYKMLFKLDMENKDDIIKFIDMKIN</sequence>
<evidence type="ECO:0008006" key="4">
    <source>
        <dbReference type="Google" id="ProtNLM"/>
    </source>
</evidence>
<reference evidence="2 3" key="1">
    <citation type="submission" date="2020-08" db="EMBL/GenBank/DDBJ databases">
        <title>Clostridia isolated from Swiss meat.</title>
        <authorList>
            <person name="Wambui J."/>
            <person name="Stevens M.J.A."/>
            <person name="Stephan R."/>
        </authorList>
    </citation>
    <scope>NUCLEOTIDE SEQUENCE [LARGE SCALE GENOMIC DNA]</scope>
    <source>
        <strain evidence="2 3">CM001</strain>
    </source>
</reference>
<feature type="transmembrane region" description="Helical" evidence="1">
    <location>
        <begin position="112"/>
        <end position="130"/>
    </location>
</feature>
<feature type="transmembrane region" description="Helical" evidence="1">
    <location>
        <begin position="88"/>
        <end position="106"/>
    </location>
</feature>
<dbReference type="AlphaFoldDB" id="A0A7X0SA93"/>